<dbReference type="Proteomes" id="UP001159405">
    <property type="component" value="Unassembled WGS sequence"/>
</dbReference>
<evidence type="ECO:0000313" key="2">
    <source>
        <dbReference type="EMBL" id="CAH3103542.1"/>
    </source>
</evidence>
<sequence length="277" mass="31701">MSSTFRELRATSLVLQSFAPQLRGKEVLHRTDNKNTEIILSVGSRKTDLRNEAVDKLCRCVFTAGVPVCLLAFKLCFCGAHVTLPAEFGVGHFEDPDLRPLARFLPAVLVQDRATLTAVTYLRAYKSWKTWAEQHSASYLLADSVVFTLYFVSLIQQSRSVSLVNTAVYGVSWVHKKSGYREPSEYRMVKQAVEAARRILTRPRKRKEPLSADLVRGVVMLLTSSWLRCSPWYIFGFLCGDNLHRLKVNSLHLRSPMWPFFWRSERMISSLRDHGFL</sequence>
<evidence type="ECO:0000256" key="1">
    <source>
        <dbReference type="ARBA" id="ARBA00023125"/>
    </source>
</evidence>
<keyword evidence="3" id="KW-1185">Reference proteome</keyword>
<dbReference type="Gene3D" id="1.10.150.130">
    <property type="match status" value="1"/>
</dbReference>
<dbReference type="InterPro" id="IPR010998">
    <property type="entry name" value="Integrase_recombinase_N"/>
</dbReference>
<dbReference type="EMBL" id="CALNXK010000016">
    <property type="protein sequence ID" value="CAH3103542.1"/>
    <property type="molecule type" value="Genomic_DNA"/>
</dbReference>
<organism evidence="2 3">
    <name type="scientific">Porites lobata</name>
    <dbReference type="NCBI Taxonomy" id="104759"/>
    <lineage>
        <taxon>Eukaryota</taxon>
        <taxon>Metazoa</taxon>
        <taxon>Cnidaria</taxon>
        <taxon>Anthozoa</taxon>
        <taxon>Hexacorallia</taxon>
        <taxon>Scleractinia</taxon>
        <taxon>Fungiina</taxon>
        <taxon>Poritidae</taxon>
        <taxon>Porites</taxon>
    </lineage>
</organism>
<reference evidence="2 3" key="1">
    <citation type="submission" date="2022-05" db="EMBL/GenBank/DDBJ databases">
        <authorList>
            <consortium name="Genoscope - CEA"/>
            <person name="William W."/>
        </authorList>
    </citation>
    <scope>NUCLEOTIDE SEQUENCE [LARGE SCALE GENOMIC DNA]</scope>
</reference>
<dbReference type="SUPFAM" id="SSF47823">
    <property type="entry name" value="lambda integrase-like, N-terminal domain"/>
    <property type="match status" value="1"/>
</dbReference>
<protein>
    <submittedName>
        <fullName evidence="2">Uncharacterized protein</fullName>
    </submittedName>
</protein>
<comment type="caution">
    <text evidence="2">The sequence shown here is derived from an EMBL/GenBank/DDBJ whole genome shotgun (WGS) entry which is preliminary data.</text>
</comment>
<keyword evidence="1" id="KW-0238">DNA-binding</keyword>
<name>A0ABN8NH94_9CNID</name>
<accession>A0ABN8NH94</accession>
<proteinExistence type="predicted"/>
<evidence type="ECO:0000313" key="3">
    <source>
        <dbReference type="Proteomes" id="UP001159405"/>
    </source>
</evidence>
<gene>
    <name evidence="2" type="ORF">PLOB_00011304</name>
</gene>